<gene>
    <name evidence="2" type="ORF">QRD39_06335</name>
</gene>
<evidence type="ECO:0000256" key="1">
    <source>
        <dbReference type="SAM" id="Phobius"/>
    </source>
</evidence>
<keyword evidence="1" id="KW-0812">Transmembrane</keyword>
<feature type="transmembrane region" description="Helical" evidence="1">
    <location>
        <begin position="32"/>
        <end position="49"/>
    </location>
</feature>
<keyword evidence="3" id="KW-1185">Reference proteome</keyword>
<dbReference type="EMBL" id="JASUZV010000008">
    <property type="protein sequence ID" value="MDL5043729.1"/>
    <property type="molecule type" value="Genomic_DNA"/>
</dbReference>
<accession>A0ABT7LSV6</accession>
<keyword evidence="1" id="KW-0472">Membrane</keyword>
<organism evidence="2 3">
    <name type="scientific">Streptococcus raffinosi</name>
    <dbReference type="NCBI Taxonomy" id="3053355"/>
    <lineage>
        <taxon>Bacteria</taxon>
        <taxon>Bacillati</taxon>
        <taxon>Bacillota</taxon>
        <taxon>Bacilli</taxon>
        <taxon>Lactobacillales</taxon>
        <taxon>Streptococcaceae</taxon>
        <taxon>Streptococcus</taxon>
    </lineage>
</organism>
<evidence type="ECO:0000313" key="2">
    <source>
        <dbReference type="EMBL" id="MDL5043729.1"/>
    </source>
</evidence>
<dbReference type="Proteomes" id="UP001529255">
    <property type="component" value="Unassembled WGS sequence"/>
</dbReference>
<sequence>MANHIRVMVSIVLAQLIVLYLGLQMALPFTKVLTTVGVVAFLEIVYHVVIARKIGANISFRVFWQTFKKVLRKNAAFLILLGIAPIFFKSEDFMAFITRQLFFVVLVSDVIMASNDMPLSR</sequence>
<proteinExistence type="predicted"/>
<comment type="caution">
    <text evidence="2">The sequence shown here is derived from an EMBL/GenBank/DDBJ whole genome shotgun (WGS) entry which is preliminary data.</text>
</comment>
<evidence type="ECO:0000313" key="3">
    <source>
        <dbReference type="Proteomes" id="UP001529255"/>
    </source>
</evidence>
<feature type="transmembrane region" description="Helical" evidence="1">
    <location>
        <begin position="70"/>
        <end position="88"/>
    </location>
</feature>
<dbReference type="RefSeq" id="WP_285956018.1">
    <property type="nucleotide sequence ID" value="NZ_JASUZV010000008.1"/>
</dbReference>
<name>A0ABT7LSV6_9STRE</name>
<keyword evidence="1" id="KW-1133">Transmembrane helix</keyword>
<protein>
    <submittedName>
        <fullName evidence="2">Uncharacterized protein</fullName>
    </submittedName>
</protein>
<reference evidence="2 3" key="1">
    <citation type="submission" date="2023-06" db="EMBL/GenBank/DDBJ databases">
        <title>A potential novel species of Streptococcus isolated from human milk sample.</title>
        <authorList>
            <person name="Nguyen H.V."/>
            <person name="Trinh A.T.V."/>
            <person name="Hoang A.T.L."/>
            <person name="Bui L.N.H."/>
            <person name="Tran Q.T.L."/>
            <person name="Trinh T."/>
        </authorList>
    </citation>
    <scope>NUCLEOTIDE SEQUENCE [LARGE SCALE GENOMIC DNA]</scope>
    <source>
        <strain evidence="2 3">VTCC 12812</strain>
    </source>
</reference>
<feature type="transmembrane region" description="Helical" evidence="1">
    <location>
        <begin position="7"/>
        <end position="26"/>
    </location>
</feature>